<protein>
    <submittedName>
        <fullName evidence="1">Uncharacterized protein</fullName>
    </submittedName>
</protein>
<dbReference type="Proteomes" id="UP000076722">
    <property type="component" value="Unassembled WGS sequence"/>
</dbReference>
<organism evidence="1 2">
    <name type="scientific">Sistotremastrum niveocremeum HHB9708</name>
    <dbReference type="NCBI Taxonomy" id="1314777"/>
    <lineage>
        <taxon>Eukaryota</taxon>
        <taxon>Fungi</taxon>
        <taxon>Dikarya</taxon>
        <taxon>Basidiomycota</taxon>
        <taxon>Agaricomycotina</taxon>
        <taxon>Agaricomycetes</taxon>
        <taxon>Sistotremastrales</taxon>
        <taxon>Sistotremastraceae</taxon>
        <taxon>Sertulicium</taxon>
        <taxon>Sertulicium niveocremeum</taxon>
    </lineage>
</organism>
<proteinExistence type="predicted"/>
<keyword evidence="2" id="KW-1185">Reference proteome</keyword>
<sequence length="372" mass="42427">MPAERPTINRMLRNIVRYHHTRRSTRSHTFADVHAGHLLESALHNALKWYTANPKTFLSVLARYDSYITGDFVARLVNDVPLDPRNTMMHILCPNEHIHTVRRWLLNNEGYKDLTEMPNDPAMDWPVMEDDGRCFQRASSAHTFYVRLLAGNDESPLSAIQDMLATAHRCVIGESVLFMAYPTLTLDNVSLVDIHGTSHFPTAFPYLRFQKWPETKEQCHEACYASTILNPGAVHIPIRKKMKLRRFNYFVPGLNGECFHGSDNLILTGTGDHHHSFVCYEAGQDLCKEGNSTVIGFPAETTVEEMDNHIVHRWNERIAAPPTLCRVEHRGPSSPHQDARNAPRAVTRYQLINGIIDFQEHNGVNRQSNPMS</sequence>
<evidence type="ECO:0000313" key="1">
    <source>
        <dbReference type="EMBL" id="KZS93689.1"/>
    </source>
</evidence>
<gene>
    <name evidence="1" type="ORF">SISNIDRAFT_465868</name>
</gene>
<accession>A0A164V016</accession>
<reference evidence="1 2" key="1">
    <citation type="journal article" date="2016" name="Mol. Biol. Evol.">
        <title>Comparative Genomics of Early-Diverging Mushroom-Forming Fungi Provides Insights into the Origins of Lignocellulose Decay Capabilities.</title>
        <authorList>
            <person name="Nagy L.G."/>
            <person name="Riley R."/>
            <person name="Tritt A."/>
            <person name="Adam C."/>
            <person name="Daum C."/>
            <person name="Floudas D."/>
            <person name="Sun H."/>
            <person name="Yadav J.S."/>
            <person name="Pangilinan J."/>
            <person name="Larsson K.H."/>
            <person name="Matsuura K."/>
            <person name="Barry K."/>
            <person name="Labutti K."/>
            <person name="Kuo R."/>
            <person name="Ohm R.A."/>
            <person name="Bhattacharya S.S."/>
            <person name="Shirouzu T."/>
            <person name="Yoshinaga Y."/>
            <person name="Martin F.M."/>
            <person name="Grigoriev I.V."/>
            <person name="Hibbett D.S."/>
        </authorList>
    </citation>
    <scope>NUCLEOTIDE SEQUENCE [LARGE SCALE GENOMIC DNA]</scope>
    <source>
        <strain evidence="1 2">HHB9708</strain>
    </source>
</reference>
<name>A0A164V016_9AGAM</name>
<dbReference type="EMBL" id="KV419406">
    <property type="protein sequence ID" value="KZS93689.1"/>
    <property type="molecule type" value="Genomic_DNA"/>
</dbReference>
<dbReference type="AlphaFoldDB" id="A0A164V016"/>
<evidence type="ECO:0000313" key="2">
    <source>
        <dbReference type="Proteomes" id="UP000076722"/>
    </source>
</evidence>